<organism evidence="5 6">
    <name type="scientific">Porphyra umbilicalis</name>
    <name type="common">Purple laver</name>
    <name type="synonym">Red alga</name>
    <dbReference type="NCBI Taxonomy" id="2786"/>
    <lineage>
        <taxon>Eukaryota</taxon>
        <taxon>Rhodophyta</taxon>
        <taxon>Bangiophyceae</taxon>
        <taxon>Bangiales</taxon>
        <taxon>Bangiaceae</taxon>
        <taxon>Porphyra</taxon>
    </lineage>
</organism>
<dbReference type="AlphaFoldDB" id="A0A1X6PDQ2"/>
<feature type="region of interest" description="Disordered" evidence="4">
    <location>
        <begin position="54"/>
        <end position="90"/>
    </location>
</feature>
<evidence type="ECO:0000256" key="2">
    <source>
        <dbReference type="ARBA" id="ARBA00022679"/>
    </source>
</evidence>
<protein>
    <submittedName>
        <fullName evidence="5">Uncharacterized protein</fullName>
    </submittedName>
</protein>
<gene>
    <name evidence="5" type="ORF">BU14_0091s0009</name>
</gene>
<dbReference type="Proteomes" id="UP000218209">
    <property type="component" value="Unassembled WGS sequence"/>
</dbReference>
<dbReference type="OrthoDB" id="10678774at2759"/>
<dbReference type="EMBL" id="KV918799">
    <property type="protein sequence ID" value="OSX79029.1"/>
    <property type="molecule type" value="Genomic_DNA"/>
</dbReference>
<dbReference type="Gene3D" id="3.40.50.150">
    <property type="entry name" value="Vaccinia Virus protein VP39"/>
    <property type="match status" value="1"/>
</dbReference>
<dbReference type="GO" id="GO:0003677">
    <property type="term" value="F:DNA binding"/>
    <property type="evidence" value="ECO:0007669"/>
    <property type="project" value="InterPro"/>
</dbReference>
<accession>A0A1X6PDQ2</accession>
<dbReference type="GO" id="GO:0032259">
    <property type="term" value="P:methylation"/>
    <property type="evidence" value="ECO:0007669"/>
    <property type="project" value="UniProtKB-KW"/>
</dbReference>
<evidence type="ECO:0000256" key="4">
    <source>
        <dbReference type="SAM" id="MobiDB-lite"/>
    </source>
</evidence>
<evidence type="ECO:0000256" key="3">
    <source>
        <dbReference type="ARBA" id="ARBA00022691"/>
    </source>
</evidence>
<sequence>MTMSALDELSERDMDVVVEEAVKMLRPGGNIHVFCAPAQLQPWIDKLRLAVEGGSRSLSGTPSHPGDSAGGGGGAGGRGGRGGSGSTSVRSALGALGKRKAPAVRSSPGAAVLHVDSAPLYLVRDPRSFTSLRGGFTALKNKVEKVVRATRCGRRRQDEYDMVNYRNFSMVPSRFRAHENVIDNVRGPTFQEAVRDAPECGGGAGKWLRPEQMGRGLLQELILRNSQPGDTFVDFFAGTLSTAMACVSMPVGQHRLVFCGERDPRVVELAISRLRAEFVDAVTFGWFASCGRSDDVVQACQDLRRQEDALKKEHQAGSSSVGPPCLGHRLATAAELGWAPPAVESRLPCNSALPPELVAFLACCWAGDADASRALYEEGNPLSSTSGAELATHVLALKGVGVGRWPVEFHRRLAVEDAVTLRDACASQLELYTALSGQGGGTSGLGVFSGRFICAGERVAPFFGTIVYANPSTQTVKSGRYAIDVLGQHGPTTRDIASRAVEVEVLVPPCDGGGLDDRVDHRHADGPSTSCEPRSVPTEPPIAHLRAVRLRARRPERAAASGNDEAGMRSRSIWVVPAPYCVGGYVNDPRASSPADEVRAAASSSSTTAAGARTPNAKL</sequence>
<dbReference type="InterPro" id="IPR002295">
    <property type="entry name" value="N4/N6-MTase_EcoPI_Mod-like"/>
</dbReference>
<evidence type="ECO:0000313" key="6">
    <source>
        <dbReference type="Proteomes" id="UP000218209"/>
    </source>
</evidence>
<dbReference type="SUPFAM" id="SSF53335">
    <property type="entry name" value="S-adenosyl-L-methionine-dependent methyltransferases"/>
    <property type="match status" value="1"/>
</dbReference>
<keyword evidence="6" id="KW-1185">Reference proteome</keyword>
<feature type="compositionally biased region" description="Gly residues" evidence="4">
    <location>
        <begin position="68"/>
        <end position="85"/>
    </location>
</feature>
<dbReference type="PRINTS" id="PR00506">
    <property type="entry name" value="D21N6MTFRASE"/>
</dbReference>
<evidence type="ECO:0000313" key="5">
    <source>
        <dbReference type="EMBL" id="OSX79029.1"/>
    </source>
</evidence>
<keyword evidence="1" id="KW-0489">Methyltransferase</keyword>
<proteinExistence type="predicted"/>
<keyword evidence="3" id="KW-0949">S-adenosyl-L-methionine</keyword>
<dbReference type="InterPro" id="IPR029063">
    <property type="entry name" value="SAM-dependent_MTases_sf"/>
</dbReference>
<feature type="compositionally biased region" description="Low complexity" evidence="4">
    <location>
        <begin position="600"/>
        <end position="610"/>
    </location>
</feature>
<dbReference type="GO" id="GO:0008170">
    <property type="term" value="F:N-methyltransferase activity"/>
    <property type="evidence" value="ECO:0007669"/>
    <property type="project" value="InterPro"/>
</dbReference>
<evidence type="ECO:0000256" key="1">
    <source>
        <dbReference type="ARBA" id="ARBA00022603"/>
    </source>
</evidence>
<name>A0A1X6PDQ2_PORUM</name>
<feature type="region of interest" description="Disordered" evidence="4">
    <location>
        <begin position="587"/>
        <end position="619"/>
    </location>
</feature>
<reference evidence="5 6" key="1">
    <citation type="submission" date="2017-03" db="EMBL/GenBank/DDBJ databases">
        <title>WGS assembly of Porphyra umbilicalis.</title>
        <authorList>
            <person name="Brawley S.H."/>
            <person name="Blouin N.A."/>
            <person name="Ficko-Blean E."/>
            <person name="Wheeler G.L."/>
            <person name="Lohr M."/>
            <person name="Goodson H.V."/>
            <person name="Jenkins J.W."/>
            <person name="Blaby-Haas C.E."/>
            <person name="Helliwell K.E."/>
            <person name="Chan C."/>
            <person name="Marriage T."/>
            <person name="Bhattacharya D."/>
            <person name="Klein A.S."/>
            <person name="Badis Y."/>
            <person name="Brodie J."/>
            <person name="Cao Y."/>
            <person name="Collen J."/>
            <person name="Dittami S.M."/>
            <person name="Gachon C.M."/>
            <person name="Green B.R."/>
            <person name="Karpowicz S."/>
            <person name="Kim J.W."/>
            <person name="Kudahl U."/>
            <person name="Lin S."/>
            <person name="Michel G."/>
            <person name="Mittag M."/>
            <person name="Olson B.J."/>
            <person name="Pangilinan J."/>
            <person name="Peng Y."/>
            <person name="Qiu H."/>
            <person name="Shu S."/>
            <person name="Singer J.T."/>
            <person name="Smith A.G."/>
            <person name="Sprecher B.N."/>
            <person name="Wagner V."/>
            <person name="Wang W."/>
            <person name="Wang Z.-Y."/>
            <person name="Yan J."/>
            <person name="Yarish C."/>
            <person name="Zoeuner-Riek S."/>
            <person name="Zhuang Y."/>
            <person name="Zou Y."/>
            <person name="Lindquist E.A."/>
            <person name="Grimwood J."/>
            <person name="Barry K."/>
            <person name="Rokhsar D.S."/>
            <person name="Schmutz J."/>
            <person name="Stiller J.W."/>
            <person name="Grossman A.R."/>
            <person name="Prochnik S.E."/>
        </authorList>
    </citation>
    <scope>NUCLEOTIDE SEQUENCE [LARGE SCALE GENOMIC DNA]</scope>
    <source>
        <strain evidence="5">4086291</strain>
    </source>
</reference>
<keyword evidence="2" id="KW-0808">Transferase</keyword>